<evidence type="ECO:0000313" key="2">
    <source>
        <dbReference type="Proteomes" id="UP000242381"/>
    </source>
</evidence>
<proteinExistence type="predicted"/>
<dbReference type="OMA" id="PQMEYKL"/>
<reference evidence="1 2" key="1">
    <citation type="journal article" date="2016" name="Proc. Natl. Acad. Sci. U.S.A.">
        <title>Lipid metabolic changes in an early divergent fungus govern the establishment of a mutualistic symbiosis with endobacteria.</title>
        <authorList>
            <person name="Lastovetsky O.A."/>
            <person name="Gaspar M.L."/>
            <person name="Mondo S.J."/>
            <person name="LaButti K.M."/>
            <person name="Sandor L."/>
            <person name="Grigoriev I.V."/>
            <person name="Henry S.A."/>
            <person name="Pawlowska T.E."/>
        </authorList>
    </citation>
    <scope>NUCLEOTIDE SEQUENCE [LARGE SCALE GENOMIC DNA]</scope>
    <source>
        <strain evidence="1 2">ATCC 11559</strain>
    </source>
</reference>
<dbReference type="AlphaFoldDB" id="A0A1X0RQ00"/>
<accession>A0A1X0RQ00</accession>
<feature type="non-terminal residue" evidence="1">
    <location>
        <position position="1"/>
    </location>
</feature>
<name>A0A1X0RQ00_RHIZD</name>
<gene>
    <name evidence="1" type="ORF">BCV71DRAFT_188041</name>
</gene>
<dbReference type="Proteomes" id="UP000242381">
    <property type="component" value="Unassembled WGS sequence"/>
</dbReference>
<dbReference type="EMBL" id="KV921493">
    <property type="protein sequence ID" value="ORE14070.1"/>
    <property type="molecule type" value="Genomic_DNA"/>
</dbReference>
<evidence type="ECO:0000313" key="1">
    <source>
        <dbReference type="EMBL" id="ORE14070.1"/>
    </source>
</evidence>
<sequence>LNILTPIGVNTTGFSKLLSYQLCVQIVCPQMEYKLAINLFSHSQLKIHIQNKCMRLI</sequence>
<organism evidence="1 2">
    <name type="scientific">Rhizopus microsporus</name>
    <dbReference type="NCBI Taxonomy" id="58291"/>
    <lineage>
        <taxon>Eukaryota</taxon>
        <taxon>Fungi</taxon>
        <taxon>Fungi incertae sedis</taxon>
        <taxon>Mucoromycota</taxon>
        <taxon>Mucoromycotina</taxon>
        <taxon>Mucoromycetes</taxon>
        <taxon>Mucorales</taxon>
        <taxon>Mucorineae</taxon>
        <taxon>Rhizopodaceae</taxon>
        <taxon>Rhizopus</taxon>
    </lineage>
</organism>
<protein>
    <submittedName>
        <fullName evidence="1">Uncharacterized protein</fullName>
    </submittedName>
</protein>